<dbReference type="Proteomes" id="UP000054272">
    <property type="component" value="Unassembled WGS sequence"/>
</dbReference>
<evidence type="ECO:0000313" key="2">
    <source>
        <dbReference type="Proteomes" id="UP000054272"/>
    </source>
</evidence>
<proteinExistence type="predicted"/>
<sequence length="161" mass="17608">MTSQPHHLPGTPENDQIILAALLSWTTYKPLLGPPLEAVANGEGDPLEVAAMVTGTNVINRCGEFAFPFIEMSFSLWVQGSDIGLAVNQVLTNPTTPQSSLTTSMAASLTRATTFRTTPVTIYFTDVAWAIVEGFRLELMLPKQAYKSSWILDPFKLFQTS</sequence>
<accession>A0ABR5BKX5</accession>
<evidence type="ECO:0000313" key="1">
    <source>
        <dbReference type="EMBL" id="KIR76291.1"/>
    </source>
</evidence>
<protein>
    <submittedName>
        <fullName evidence="1">Uncharacterized protein</fullName>
    </submittedName>
</protein>
<dbReference type="EMBL" id="KN848806">
    <property type="protein sequence ID" value="KIR76291.1"/>
    <property type="molecule type" value="Genomic_DNA"/>
</dbReference>
<keyword evidence="2" id="KW-1185">Reference proteome</keyword>
<gene>
    <name evidence="1" type="ORF">I306_06727</name>
</gene>
<name>A0ABR5BKX5_9TREE</name>
<reference evidence="1 2" key="1">
    <citation type="submission" date="2015-01" db="EMBL/GenBank/DDBJ databases">
        <title>The Genome Sequence of Cryptococcus gattii EJB2.</title>
        <authorList>
            <consortium name="The Broad Institute Genomics Platform"/>
            <person name="Cuomo C."/>
            <person name="Litvintseva A."/>
            <person name="Chen Y."/>
            <person name="Heitman J."/>
            <person name="Sun S."/>
            <person name="Springer D."/>
            <person name="Dromer F."/>
            <person name="Young S."/>
            <person name="Zeng Q."/>
            <person name="Gargeya S."/>
            <person name="Abouelleil A."/>
            <person name="Alvarado L."/>
            <person name="Chapman S.B."/>
            <person name="Gainer-Dewar J."/>
            <person name="Goldberg J."/>
            <person name="Griggs A."/>
            <person name="Gujja S."/>
            <person name="Hansen M."/>
            <person name="Howarth C."/>
            <person name="Imamovic A."/>
            <person name="Larimer J."/>
            <person name="Murphy C."/>
            <person name="Naylor J."/>
            <person name="Pearson M."/>
            <person name="Priest M."/>
            <person name="Roberts A."/>
            <person name="Saif S."/>
            <person name="Shea T."/>
            <person name="Sykes S."/>
            <person name="Wortman J."/>
            <person name="Nusbaum C."/>
            <person name="Birren B."/>
        </authorList>
    </citation>
    <scope>NUCLEOTIDE SEQUENCE [LARGE SCALE GENOMIC DNA]</scope>
    <source>
        <strain evidence="1 2">EJB2</strain>
    </source>
</reference>
<organism evidence="1 2">
    <name type="scientific">Cryptococcus gattii EJB2</name>
    <dbReference type="NCBI Taxonomy" id="1296103"/>
    <lineage>
        <taxon>Eukaryota</taxon>
        <taxon>Fungi</taxon>
        <taxon>Dikarya</taxon>
        <taxon>Basidiomycota</taxon>
        <taxon>Agaricomycotina</taxon>
        <taxon>Tremellomycetes</taxon>
        <taxon>Tremellales</taxon>
        <taxon>Cryptococcaceae</taxon>
        <taxon>Cryptococcus</taxon>
        <taxon>Cryptococcus gattii species complex</taxon>
    </lineage>
</organism>